<sequence>MPQADALPTEPQPFGLFREPLLAVYLHTNLVLIIREDLLEESEQSRTSRTQYLQADALPSELRRPKQSNFIIEKSFGIPVIDQCKLVRVLINRDIRVAAAIGTGKKDGIERCETMVREEIDVINVDAGVDAMKIRTEPRSTCTTKVVGVGVPQFSAIQNVAKTCKARKVRLTIKF</sequence>
<dbReference type="AlphaFoldDB" id="A0A0N4T677"/>
<dbReference type="WBParaSite" id="BPAG_0000371001-mRNA-1">
    <property type="protein sequence ID" value="BPAG_0000371001-mRNA-1"/>
    <property type="gene ID" value="BPAG_0000371001"/>
</dbReference>
<protein>
    <submittedName>
        <fullName evidence="2">IMPDH domain-containing protein</fullName>
    </submittedName>
</protein>
<dbReference type="InterPro" id="IPR013785">
    <property type="entry name" value="Aldolase_TIM"/>
</dbReference>
<dbReference type="Pfam" id="PF00478">
    <property type="entry name" value="IMPDH"/>
    <property type="match status" value="1"/>
</dbReference>
<accession>A0A0N4T677</accession>
<evidence type="ECO:0000259" key="1">
    <source>
        <dbReference type="Pfam" id="PF00478"/>
    </source>
</evidence>
<dbReference type="Gene3D" id="3.20.20.70">
    <property type="entry name" value="Aldolase class I"/>
    <property type="match status" value="1"/>
</dbReference>
<reference evidence="2" key="1">
    <citation type="submission" date="2017-02" db="UniProtKB">
        <authorList>
            <consortium name="WormBaseParasite"/>
        </authorList>
    </citation>
    <scope>IDENTIFICATION</scope>
</reference>
<feature type="domain" description="IMP dehydrogenase/GMP reductase" evidence="1">
    <location>
        <begin position="125"/>
        <end position="170"/>
    </location>
</feature>
<proteinExistence type="predicted"/>
<dbReference type="InterPro" id="IPR001093">
    <property type="entry name" value="IMP_DH_GMPRt"/>
</dbReference>
<dbReference type="STRING" id="6280.A0A0N4T677"/>
<organism evidence="2">
    <name type="scientific">Brugia pahangi</name>
    <name type="common">Filarial nematode worm</name>
    <dbReference type="NCBI Taxonomy" id="6280"/>
    <lineage>
        <taxon>Eukaryota</taxon>
        <taxon>Metazoa</taxon>
        <taxon>Ecdysozoa</taxon>
        <taxon>Nematoda</taxon>
        <taxon>Chromadorea</taxon>
        <taxon>Rhabditida</taxon>
        <taxon>Spirurina</taxon>
        <taxon>Spiruromorpha</taxon>
        <taxon>Filarioidea</taxon>
        <taxon>Onchocercidae</taxon>
        <taxon>Brugia</taxon>
    </lineage>
</organism>
<name>A0A0N4T677_BRUPA</name>
<dbReference type="SUPFAM" id="SSF51412">
    <property type="entry name" value="Inosine monophosphate dehydrogenase (IMPDH)"/>
    <property type="match status" value="1"/>
</dbReference>
<dbReference type="GO" id="GO:0003824">
    <property type="term" value="F:catalytic activity"/>
    <property type="evidence" value="ECO:0007669"/>
    <property type="project" value="InterPro"/>
</dbReference>
<evidence type="ECO:0000313" key="2">
    <source>
        <dbReference type="WBParaSite" id="BPAG_0000371001-mRNA-1"/>
    </source>
</evidence>